<proteinExistence type="predicted"/>
<keyword evidence="6" id="KW-1185">Reference proteome</keyword>
<dbReference type="Gene3D" id="2.60.120.650">
    <property type="entry name" value="Cupin"/>
    <property type="match status" value="1"/>
</dbReference>
<keyword evidence="2" id="KW-0479">Metal-binding</keyword>
<evidence type="ECO:0000313" key="5">
    <source>
        <dbReference type="EMBL" id="SES21049.1"/>
    </source>
</evidence>
<dbReference type="Pfam" id="PF08007">
    <property type="entry name" value="JmjC_2"/>
    <property type="match status" value="1"/>
</dbReference>
<dbReference type="EMBL" id="FOGI01000008">
    <property type="protein sequence ID" value="SES21049.1"/>
    <property type="molecule type" value="Genomic_DNA"/>
</dbReference>
<dbReference type="RefSeq" id="WP_092780887.1">
    <property type="nucleotide sequence ID" value="NZ_FOGI01000008.1"/>
</dbReference>
<dbReference type="PANTHER" id="PTHR13096:SF9">
    <property type="entry name" value="BIFUNCTIONAL LYSINE-SPECIFIC DEMETHYLASE AND HISTIDYL-HYDROXYLASE"/>
    <property type="match status" value="1"/>
</dbReference>
<dbReference type="GO" id="GO:0046872">
    <property type="term" value="F:metal ion binding"/>
    <property type="evidence" value="ECO:0007669"/>
    <property type="project" value="UniProtKB-KW"/>
</dbReference>
<dbReference type="AlphaFoldDB" id="A0A1H9VHJ6"/>
<dbReference type="GO" id="GO:0032453">
    <property type="term" value="F:histone H3K4 demethylase activity"/>
    <property type="evidence" value="ECO:0007669"/>
    <property type="project" value="TreeGrafter"/>
</dbReference>
<accession>A0A1H9VHJ6</accession>
<dbReference type="InterPro" id="IPR003347">
    <property type="entry name" value="JmjC_dom"/>
</dbReference>
<dbReference type="PROSITE" id="PS51184">
    <property type="entry name" value="JMJC"/>
    <property type="match status" value="1"/>
</dbReference>
<dbReference type="GO" id="GO:0051864">
    <property type="term" value="F:histone H3K36 demethylase activity"/>
    <property type="evidence" value="ECO:0007669"/>
    <property type="project" value="TreeGrafter"/>
</dbReference>
<evidence type="ECO:0000256" key="1">
    <source>
        <dbReference type="ARBA" id="ARBA00001954"/>
    </source>
</evidence>
<evidence type="ECO:0000256" key="2">
    <source>
        <dbReference type="ARBA" id="ARBA00022723"/>
    </source>
</evidence>
<gene>
    <name evidence="5" type="ORF">SAMN04487818_108368</name>
</gene>
<dbReference type="InterPro" id="IPR039994">
    <property type="entry name" value="NO66-like"/>
</dbReference>
<protein>
    <submittedName>
        <fullName evidence="5">Cupin superfamily protein</fullName>
    </submittedName>
</protein>
<dbReference type="Proteomes" id="UP000199051">
    <property type="component" value="Unassembled WGS sequence"/>
</dbReference>
<feature type="domain" description="JmjC" evidence="4">
    <location>
        <begin position="106"/>
        <end position="250"/>
    </location>
</feature>
<keyword evidence="3" id="KW-0408">Iron</keyword>
<sequence length="405" mass="44158">MSETLEPGRAALEPSPGLSALVAPIEVDRFRAEYLERAHVHIPAGAPGKPVPLDLADVDTILAQSSIRSADLRVVADGRETPVAELAAPGDATALELLYDCYRKGSTVVMKFLDERWPPLRELCSALAADLDARIQVNVYLTPPGARGLTPHFDTHDVFVVQVSGSKHWRIYDSPYPLPMHGQSYARHRTGPDPGEPVDRFVMRPGDVFYMPRGCVHDATSGDEASLHLTIGVLPVLWASVVRDAVATAVERDERLRRAVPAGAFTDPDARAAATSALVELLDLVRSLADPAELLDRAARVAEVGRRPDLRGHLLDLEAVRSLDGETTVRRREQVRCAVEADTDQIHLRFHGKRISLPARVGEQVRYISAARDPFTPRDLPGGLDSPGRVVLVETLVREGLLTVG</sequence>
<comment type="cofactor">
    <cofactor evidence="1">
        <name>Fe(2+)</name>
        <dbReference type="ChEBI" id="CHEBI:29033"/>
    </cofactor>
</comment>
<dbReference type="SUPFAM" id="SSF51197">
    <property type="entry name" value="Clavaminate synthase-like"/>
    <property type="match status" value="1"/>
</dbReference>
<dbReference type="PANTHER" id="PTHR13096">
    <property type="entry name" value="MINA53 MYC INDUCED NUCLEAR ANTIGEN"/>
    <property type="match status" value="1"/>
</dbReference>
<organism evidence="5 6">
    <name type="scientific">Actinokineospora terrae</name>
    <dbReference type="NCBI Taxonomy" id="155974"/>
    <lineage>
        <taxon>Bacteria</taxon>
        <taxon>Bacillati</taxon>
        <taxon>Actinomycetota</taxon>
        <taxon>Actinomycetes</taxon>
        <taxon>Pseudonocardiales</taxon>
        <taxon>Pseudonocardiaceae</taxon>
        <taxon>Actinokineospora</taxon>
    </lineage>
</organism>
<dbReference type="STRING" id="155974.SAMN04487818_108368"/>
<name>A0A1H9VHJ6_9PSEU</name>
<reference evidence="6" key="1">
    <citation type="submission" date="2016-10" db="EMBL/GenBank/DDBJ databases">
        <authorList>
            <person name="Varghese N."/>
            <person name="Submissions S."/>
        </authorList>
    </citation>
    <scope>NUCLEOTIDE SEQUENCE [LARGE SCALE GENOMIC DNA]</scope>
    <source>
        <strain evidence="6">DSM 44260</strain>
    </source>
</reference>
<evidence type="ECO:0000313" key="6">
    <source>
        <dbReference type="Proteomes" id="UP000199051"/>
    </source>
</evidence>
<evidence type="ECO:0000256" key="3">
    <source>
        <dbReference type="ARBA" id="ARBA00023004"/>
    </source>
</evidence>
<evidence type="ECO:0000259" key="4">
    <source>
        <dbReference type="PROSITE" id="PS51184"/>
    </source>
</evidence>